<name>A0ABR7XY99_9SPHI</name>
<dbReference type="SUPFAM" id="SSF52540">
    <property type="entry name" value="P-loop containing nucleoside triphosphate hydrolases"/>
    <property type="match status" value="1"/>
</dbReference>
<dbReference type="InterPro" id="IPR027417">
    <property type="entry name" value="P-loop_NTPase"/>
</dbReference>
<dbReference type="RefSeq" id="WP_190307209.1">
    <property type="nucleotide sequence ID" value="NZ_JACNYK010000001.1"/>
</dbReference>
<comment type="caution">
    <text evidence="1">The sequence shown here is derived from an EMBL/GenBank/DDBJ whole genome shotgun (WGS) entry which is preliminary data.</text>
</comment>
<dbReference type="Gene3D" id="3.40.50.300">
    <property type="entry name" value="P-loop containing nucleotide triphosphate hydrolases"/>
    <property type="match status" value="1"/>
</dbReference>
<evidence type="ECO:0000313" key="2">
    <source>
        <dbReference type="Proteomes" id="UP000606494"/>
    </source>
</evidence>
<dbReference type="PANTHER" id="PTHR43581:SF2">
    <property type="entry name" value="EXCINUCLEASE ATPASE SUBUNIT"/>
    <property type="match status" value="1"/>
</dbReference>
<evidence type="ECO:0008006" key="3">
    <source>
        <dbReference type="Google" id="ProtNLM"/>
    </source>
</evidence>
<protein>
    <recommendedName>
        <fullName evidence="3">ATPase AAA-type core domain-containing protein</fullName>
    </recommendedName>
</protein>
<reference evidence="1 2" key="1">
    <citation type="submission" date="2020-08" db="EMBL/GenBank/DDBJ databases">
        <title>Sphingobacterium sp. DN00404 isolated from aquaculture water.</title>
        <authorList>
            <person name="Zhang M."/>
        </authorList>
    </citation>
    <scope>NUCLEOTIDE SEQUENCE [LARGE SCALE GENOMIC DNA]</scope>
    <source>
        <strain evidence="1 2">KCTC 32294</strain>
    </source>
</reference>
<organism evidence="1 2">
    <name type="scientific">Sphingobacterium arenae</name>
    <dbReference type="NCBI Taxonomy" id="1280598"/>
    <lineage>
        <taxon>Bacteria</taxon>
        <taxon>Pseudomonadati</taxon>
        <taxon>Bacteroidota</taxon>
        <taxon>Sphingobacteriia</taxon>
        <taxon>Sphingobacteriales</taxon>
        <taxon>Sphingobacteriaceae</taxon>
        <taxon>Sphingobacterium</taxon>
    </lineage>
</organism>
<gene>
    <name evidence="1" type="ORF">H8B17_00390</name>
</gene>
<dbReference type="EMBL" id="JACNYK010000001">
    <property type="protein sequence ID" value="MBD1424023.1"/>
    <property type="molecule type" value="Genomic_DNA"/>
</dbReference>
<dbReference type="InterPro" id="IPR051396">
    <property type="entry name" value="Bact_Antivir_Def_Nuclease"/>
</dbReference>
<accession>A0ABR7XY99</accession>
<keyword evidence="2" id="KW-1185">Reference proteome</keyword>
<dbReference type="PANTHER" id="PTHR43581">
    <property type="entry name" value="ATP/GTP PHOSPHATASE"/>
    <property type="match status" value="1"/>
</dbReference>
<sequence length="600" mass="69723">MRIVALYIPEGVLPYVFGDNHTEITLNFGGINLYAVTNGEIVDIKPNPYYLNDIFKDGISLFSCIVGSNGGGKTSLLKLITSSWHCMYVIENDNNEFCITENPEQFHRVYYTPYLNDVAFSSVRKNGKDLSKNSLIKNDNHGDSGLLNDFLEAHFSENTKRWIKFNHFYRKLENIRVVLPTFERLTLSLKHFDLSVHQPDRFHQTPYQLRPAIKSILKTIENEAAEKEKMALEGHDPHGADIEKMYFPVRFEYDLYEAALAKLVSIFERAGNKYLDEGIIPEDFEERLAELDVRGCIKWFLENTGVYRGKEKYEFNQHMVMLELIDYMVSLLGSERVTDNWRKIIIDESEALRIIELYDQFNKSFNNEWFDFDEKPMFGFLPDIAVSSGEQSFLNLFSTLYYHAENIKAGIEIDEYNFHSLSDIKEDILLLLDEGDNAFHPQWKKAYVRYLRELLPLIFQGFKVQVIITSHDPLTLSDLPKNNVAYLERIDGRTVLGNSTEKRTFGANIADLLKDSFFVKDGQIGDFVAHVIDDVIRDIRNRQISADRRIEIERTIMAIDEPVLKFKLAEMLAEALGSREFELQLIDEEIRRLEKRKEDI</sequence>
<dbReference type="Proteomes" id="UP000606494">
    <property type="component" value="Unassembled WGS sequence"/>
</dbReference>
<evidence type="ECO:0000313" key="1">
    <source>
        <dbReference type="EMBL" id="MBD1424023.1"/>
    </source>
</evidence>
<proteinExistence type="predicted"/>